<feature type="region of interest" description="Disordered" evidence="1">
    <location>
        <begin position="1"/>
        <end position="32"/>
    </location>
</feature>
<gene>
    <name evidence="3" type="ORF">ACHAW5_003391</name>
</gene>
<name>A0ABD3NP53_9STRA</name>
<dbReference type="EMBL" id="JALLAZ020001260">
    <property type="protein sequence ID" value="KAL3777865.1"/>
    <property type="molecule type" value="Genomic_DNA"/>
</dbReference>
<dbReference type="SUPFAM" id="SSF48371">
    <property type="entry name" value="ARM repeat"/>
    <property type="match status" value="1"/>
</dbReference>
<keyword evidence="4" id="KW-1185">Reference proteome</keyword>
<dbReference type="PANTHER" id="PTHR10997:SF7">
    <property type="entry name" value="IMPORTIN-11"/>
    <property type="match status" value="1"/>
</dbReference>
<dbReference type="InterPro" id="IPR016024">
    <property type="entry name" value="ARM-type_fold"/>
</dbReference>
<dbReference type="Pfam" id="PF25758">
    <property type="entry name" value="TPR_IPO11"/>
    <property type="match status" value="1"/>
</dbReference>
<comment type="caution">
    <text evidence="3">The sequence shown here is derived from an EMBL/GenBank/DDBJ whole genome shotgun (WGS) entry which is preliminary data.</text>
</comment>
<accession>A0ABD3NP53</accession>
<dbReference type="AlphaFoldDB" id="A0ABD3NP53"/>
<sequence length="994" mass="108144">MPRAFDVRRTRSSGREGQGEEEEEGERSHVRSRLPSLLLDERRVDDAVAVHLSLALAESASADFPDRWPTLLEDLVGAASSSSSSSSRTRTRAARALRRCLRSIRLRKVALPGRGWGGGGRTFNPADLGGMLTRAANERRDAYRRACAIFDALLAGIVDSARRAATAEDRETIEAWRAEIVLAAAYVKCMTELLPMVDVGRGGGDDVDPRTIASVRELMLALTWVLDATGRCVPPPATTTTTTTTTAASSAMLERFARTDKLYRASLMCCTTSVRFVPRFFAPHVPVVLRATVETMINLDPSAMRSMPIKRLTGTTGFVGAVIKCEAYDGTRPRSGPARGGGGNSILAALMMGMENASNDGDGDDDDDPGMMAARGAVASLLAEGAIDRLCEALVGKFLRLYPDEVEEWENDPEGRYETDLAERTPLEANSARHCGGALLLTLLDRETDRVTRALLELTRRVVQEESWLDREACYRALELCRVAMVGRGQRILDFSDWFRSELGPMLRADLAEDAPVAMRAMQARAIQVVQAYSTSMNAEEFGVAFEAIARLIAARDLVTALCAARCISHLALLHVVGTAESSELTHVREHSVLALGNAFALANRCESEECLRVDLMCVSALVEANGLYLEPVLQAIAEQLPSLWERARDSVPIHSCLLSVLNHLIMKMGHATVENYHVQKVLFPLLDYCTDISVPNRADNLLEDGLRLWLVTLLSSRLVTMRSALSNMLPRLEVIIQSALEPHLSLKVLQFYAILLGPEVVATLSPILSQLLVKLTSCIHLDGDSEDAMDGDEGLKGMDRGITTMRNAIASFEFSEAIMQLFPDLGVSICATAMCKAVSAIAGNKTMAAPVLESIFACLSRLLWTNPNFLDEIFASDPNQDEKISFVINQFIGMVTSVSIVVMMSAQAQKISFINQKGASLALCSAVCRSPRVARLTGRNVLDFTQRLIEVESMSKLDLDGLVGAACGSTRKVVGDGPLGDSATRTSEILKSE</sequence>
<protein>
    <recommendedName>
        <fullName evidence="2">Importin-7/11-like TPR repeats domain-containing protein</fullName>
    </recommendedName>
</protein>
<feature type="domain" description="Importin-7/11-like TPR repeats" evidence="2">
    <location>
        <begin position="658"/>
        <end position="883"/>
    </location>
</feature>
<dbReference type="InterPro" id="IPR058669">
    <property type="entry name" value="TPR_IPO7/11-like"/>
</dbReference>
<evidence type="ECO:0000259" key="2">
    <source>
        <dbReference type="Pfam" id="PF25758"/>
    </source>
</evidence>
<dbReference type="Gene3D" id="1.25.10.10">
    <property type="entry name" value="Leucine-rich Repeat Variant"/>
    <property type="match status" value="2"/>
</dbReference>
<dbReference type="Proteomes" id="UP001530315">
    <property type="component" value="Unassembled WGS sequence"/>
</dbReference>
<proteinExistence type="predicted"/>
<dbReference type="InterPro" id="IPR011989">
    <property type="entry name" value="ARM-like"/>
</dbReference>
<feature type="compositionally biased region" description="Basic and acidic residues" evidence="1">
    <location>
        <begin position="1"/>
        <end position="18"/>
    </location>
</feature>
<evidence type="ECO:0000256" key="1">
    <source>
        <dbReference type="SAM" id="MobiDB-lite"/>
    </source>
</evidence>
<reference evidence="3 4" key="1">
    <citation type="submission" date="2024-10" db="EMBL/GenBank/DDBJ databases">
        <title>Updated reference genomes for cyclostephanoid diatoms.</title>
        <authorList>
            <person name="Roberts W.R."/>
            <person name="Alverson A.J."/>
        </authorList>
    </citation>
    <scope>NUCLEOTIDE SEQUENCE [LARGE SCALE GENOMIC DNA]</scope>
    <source>
        <strain evidence="3 4">AJA276-08</strain>
    </source>
</reference>
<evidence type="ECO:0000313" key="4">
    <source>
        <dbReference type="Proteomes" id="UP001530315"/>
    </source>
</evidence>
<organism evidence="3 4">
    <name type="scientific">Stephanodiscus triporus</name>
    <dbReference type="NCBI Taxonomy" id="2934178"/>
    <lineage>
        <taxon>Eukaryota</taxon>
        <taxon>Sar</taxon>
        <taxon>Stramenopiles</taxon>
        <taxon>Ochrophyta</taxon>
        <taxon>Bacillariophyta</taxon>
        <taxon>Coscinodiscophyceae</taxon>
        <taxon>Thalassiosirophycidae</taxon>
        <taxon>Stephanodiscales</taxon>
        <taxon>Stephanodiscaceae</taxon>
        <taxon>Stephanodiscus</taxon>
    </lineage>
</organism>
<evidence type="ECO:0000313" key="3">
    <source>
        <dbReference type="EMBL" id="KAL3777865.1"/>
    </source>
</evidence>
<dbReference type="PANTHER" id="PTHR10997">
    <property type="entry name" value="IMPORTIN-7, 8, 11"/>
    <property type="match status" value="1"/>
</dbReference>